<dbReference type="NCBIfam" id="TIGR00250">
    <property type="entry name" value="RNAse_H_YqgF"/>
    <property type="match status" value="1"/>
</dbReference>
<keyword evidence="2 5" id="KW-0690">Ribosome biogenesis</keyword>
<dbReference type="SMART" id="SM00732">
    <property type="entry name" value="YqgFc"/>
    <property type="match status" value="1"/>
</dbReference>
<dbReference type="EMBL" id="CAADFR010000004">
    <property type="protein sequence ID" value="VFK36712.1"/>
    <property type="molecule type" value="Genomic_DNA"/>
</dbReference>
<gene>
    <name evidence="8" type="ORF">BECKSD772E_GA0070983_100544</name>
    <name evidence="7" type="ORF">BECKSD772F_GA0070984_100444</name>
</gene>
<dbReference type="InterPro" id="IPR005227">
    <property type="entry name" value="YqgF"/>
</dbReference>
<evidence type="ECO:0000256" key="1">
    <source>
        <dbReference type="ARBA" id="ARBA00022490"/>
    </source>
</evidence>
<evidence type="ECO:0000313" key="8">
    <source>
        <dbReference type="EMBL" id="VFK40268.1"/>
    </source>
</evidence>
<comment type="function">
    <text evidence="5">Could be a nuclease involved in processing of the 5'-end of pre-16S rRNA.</text>
</comment>
<keyword evidence="4 5" id="KW-0378">Hydrolase</keyword>
<dbReference type="EC" id="3.1.-.-" evidence="5"/>
<dbReference type="SUPFAM" id="SSF53098">
    <property type="entry name" value="Ribonuclease H-like"/>
    <property type="match status" value="1"/>
</dbReference>
<accession>A0A450Y5A6</accession>
<dbReference type="InterPro" id="IPR012337">
    <property type="entry name" value="RNaseH-like_sf"/>
</dbReference>
<evidence type="ECO:0000259" key="6">
    <source>
        <dbReference type="SMART" id="SM00732"/>
    </source>
</evidence>
<name>A0A450Y5A6_9GAMM</name>
<dbReference type="GO" id="GO:0005829">
    <property type="term" value="C:cytosol"/>
    <property type="evidence" value="ECO:0007669"/>
    <property type="project" value="TreeGrafter"/>
</dbReference>
<reference evidence="7" key="1">
    <citation type="submission" date="2019-02" db="EMBL/GenBank/DDBJ databases">
        <authorList>
            <person name="Gruber-Vodicka R. H."/>
            <person name="Seah K. B. B."/>
        </authorList>
    </citation>
    <scope>NUCLEOTIDE SEQUENCE</scope>
    <source>
        <strain evidence="8">BECK_S1320</strain>
        <strain evidence="7">BECK_S1321</strain>
    </source>
</reference>
<evidence type="ECO:0000256" key="2">
    <source>
        <dbReference type="ARBA" id="ARBA00022517"/>
    </source>
</evidence>
<dbReference type="AlphaFoldDB" id="A0A450Y5A6"/>
<dbReference type="InterPro" id="IPR037027">
    <property type="entry name" value="YqgF/RNaseH-like_dom_sf"/>
</dbReference>
<keyword evidence="3 5" id="KW-0540">Nuclease</keyword>
<dbReference type="GO" id="GO:0016788">
    <property type="term" value="F:hydrolase activity, acting on ester bonds"/>
    <property type="evidence" value="ECO:0007669"/>
    <property type="project" value="UniProtKB-UniRule"/>
</dbReference>
<dbReference type="HAMAP" id="MF_00651">
    <property type="entry name" value="Nuclease_YqgF"/>
    <property type="match status" value="1"/>
</dbReference>
<proteinExistence type="inferred from homology"/>
<keyword evidence="1 5" id="KW-0963">Cytoplasm</keyword>
<comment type="similarity">
    <text evidence="5">Belongs to the YqgF HJR family.</text>
</comment>
<comment type="subcellular location">
    <subcellularLocation>
        <location evidence="5">Cytoplasm</location>
    </subcellularLocation>
</comment>
<evidence type="ECO:0000256" key="5">
    <source>
        <dbReference type="HAMAP-Rule" id="MF_00651"/>
    </source>
</evidence>
<evidence type="ECO:0000313" key="7">
    <source>
        <dbReference type="EMBL" id="VFK36712.1"/>
    </source>
</evidence>
<dbReference type="Pfam" id="PF03652">
    <property type="entry name" value="RuvX"/>
    <property type="match status" value="1"/>
</dbReference>
<protein>
    <recommendedName>
        <fullName evidence="5">Putative pre-16S rRNA nuclease</fullName>
        <ecNumber evidence="5">3.1.-.-</ecNumber>
    </recommendedName>
</protein>
<dbReference type="EMBL" id="CAADFU010000005">
    <property type="protein sequence ID" value="VFK40268.1"/>
    <property type="molecule type" value="Genomic_DNA"/>
</dbReference>
<dbReference type="GO" id="GO:0004518">
    <property type="term" value="F:nuclease activity"/>
    <property type="evidence" value="ECO:0007669"/>
    <property type="project" value="UniProtKB-KW"/>
</dbReference>
<dbReference type="InterPro" id="IPR006641">
    <property type="entry name" value="YqgF/RNaseH-like_dom"/>
</dbReference>
<evidence type="ECO:0000256" key="3">
    <source>
        <dbReference type="ARBA" id="ARBA00022722"/>
    </source>
</evidence>
<organism evidence="7">
    <name type="scientific">Candidatus Kentrum sp. SD</name>
    <dbReference type="NCBI Taxonomy" id="2126332"/>
    <lineage>
        <taxon>Bacteria</taxon>
        <taxon>Pseudomonadati</taxon>
        <taxon>Pseudomonadota</taxon>
        <taxon>Gammaproteobacteria</taxon>
        <taxon>Candidatus Kentrum</taxon>
    </lineage>
</organism>
<dbReference type="Gene3D" id="3.30.420.140">
    <property type="entry name" value="YqgF/RNase H-like domain"/>
    <property type="match status" value="1"/>
</dbReference>
<dbReference type="PANTHER" id="PTHR33317:SF4">
    <property type="entry name" value="POLYNUCLEOTIDYL TRANSFERASE, RIBONUCLEASE H-LIKE SUPERFAMILY PROTEIN"/>
    <property type="match status" value="1"/>
</dbReference>
<dbReference type="PANTHER" id="PTHR33317">
    <property type="entry name" value="POLYNUCLEOTIDYL TRANSFERASE, RIBONUCLEASE H-LIKE SUPERFAMILY PROTEIN"/>
    <property type="match status" value="1"/>
</dbReference>
<dbReference type="CDD" id="cd16964">
    <property type="entry name" value="YqgF"/>
    <property type="match status" value="1"/>
</dbReference>
<evidence type="ECO:0000256" key="4">
    <source>
        <dbReference type="ARBA" id="ARBA00022801"/>
    </source>
</evidence>
<sequence length="145" mass="16360">MTAPVTLLGFDPGSKQIGVAVGQTLTETANPLRTVLVRRNAPDWKVIDQLVRAWEPDGLVVGLPLNMDGTEQAMTITAQRFRDQLAHRYRLPVYLADERLSTREARDRLVREGKLHHTEDDPIAAQIILETWLSQWKEHIATPSS</sequence>
<feature type="domain" description="YqgF/RNase H-like" evidence="6">
    <location>
        <begin position="5"/>
        <end position="105"/>
    </location>
</feature>
<dbReference type="GO" id="GO:0000967">
    <property type="term" value="P:rRNA 5'-end processing"/>
    <property type="evidence" value="ECO:0007669"/>
    <property type="project" value="UniProtKB-UniRule"/>
</dbReference>